<dbReference type="SUPFAM" id="SSF46894">
    <property type="entry name" value="C-terminal effector domain of the bipartite response regulators"/>
    <property type="match status" value="1"/>
</dbReference>
<accession>A0ABU9H959</accession>
<feature type="DNA-binding region" description="OmpR/PhoB-type" evidence="7">
    <location>
        <begin position="134"/>
        <end position="234"/>
    </location>
</feature>
<dbReference type="Gene3D" id="1.10.10.10">
    <property type="entry name" value="Winged helix-like DNA-binding domain superfamily/Winged helix DNA-binding domain"/>
    <property type="match status" value="1"/>
</dbReference>
<keyword evidence="4 7" id="KW-0238">DNA-binding</keyword>
<dbReference type="SMART" id="SM00862">
    <property type="entry name" value="Trans_reg_C"/>
    <property type="match status" value="1"/>
</dbReference>
<dbReference type="Gene3D" id="6.10.250.690">
    <property type="match status" value="1"/>
</dbReference>
<dbReference type="Gene3D" id="3.40.50.2300">
    <property type="match status" value="1"/>
</dbReference>
<dbReference type="PROSITE" id="PS51755">
    <property type="entry name" value="OMPR_PHOB"/>
    <property type="match status" value="1"/>
</dbReference>
<gene>
    <name evidence="10" type="ORF">V6255_04560</name>
</gene>
<dbReference type="InterPro" id="IPR036388">
    <property type="entry name" value="WH-like_DNA-bd_sf"/>
</dbReference>
<dbReference type="CDD" id="cd00383">
    <property type="entry name" value="trans_reg_C"/>
    <property type="match status" value="1"/>
</dbReference>
<dbReference type="RefSeq" id="WP_025565577.1">
    <property type="nucleotide sequence ID" value="NZ_JBAKBA010000007.1"/>
</dbReference>
<evidence type="ECO:0000256" key="3">
    <source>
        <dbReference type="ARBA" id="ARBA00023015"/>
    </source>
</evidence>
<name>A0ABU9H959_9GAMM</name>
<keyword evidence="2" id="KW-0902">Two-component regulatory system</keyword>
<keyword evidence="3" id="KW-0805">Transcription regulation</keyword>
<evidence type="ECO:0000259" key="8">
    <source>
        <dbReference type="PROSITE" id="PS50110"/>
    </source>
</evidence>
<dbReference type="EMBL" id="JBAKBA010000007">
    <property type="protein sequence ID" value="MEL0658407.1"/>
    <property type="molecule type" value="Genomic_DNA"/>
</dbReference>
<evidence type="ECO:0000256" key="4">
    <source>
        <dbReference type="ARBA" id="ARBA00023125"/>
    </source>
</evidence>
<dbReference type="PROSITE" id="PS50110">
    <property type="entry name" value="RESPONSE_REGULATORY"/>
    <property type="match status" value="1"/>
</dbReference>
<dbReference type="SMART" id="SM00448">
    <property type="entry name" value="REC"/>
    <property type="match status" value="1"/>
</dbReference>
<evidence type="ECO:0000256" key="2">
    <source>
        <dbReference type="ARBA" id="ARBA00023012"/>
    </source>
</evidence>
<evidence type="ECO:0000313" key="10">
    <source>
        <dbReference type="EMBL" id="MEL0658407.1"/>
    </source>
</evidence>
<evidence type="ECO:0000256" key="1">
    <source>
        <dbReference type="ARBA" id="ARBA00022553"/>
    </source>
</evidence>
<reference evidence="10 11" key="1">
    <citation type="submission" date="2024-02" db="EMBL/GenBank/DDBJ databases">
        <title>Bacteria isolated from the canopy kelp, Nereocystis luetkeana.</title>
        <authorList>
            <person name="Pfister C.A."/>
            <person name="Younker I.T."/>
            <person name="Light S.H."/>
        </authorList>
    </citation>
    <scope>NUCLEOTIDE SEQUENCE [LARGE SCALE GENOMIC DNA]</scope>
    <source>
        <strain evidence="10 11">TI.2.07</strain>
    </source>
</reference>
<evidence type="ECO:0000259" key="9">
    <source>
        <dbReference type="PROSITE" id="PS51755"/>
    </source>
</evidence>
<dbReference type="Proteomes" id="UP001366060">
    <property type="component" value="Unassembled WGS sequence"/>
</dbReference>
<dbReference type="InterPro" id="IPR001789">
    <property type="entry name" value="Sig_transdc_resp-reg_receiver"/>
</dbReference>
<dbReference type="InterPro" id="IPR001867">
    <property type="entry name" value="OmpR/PhoB-type_DNA-bd"/>
</dbReference>
<proteinExistence type="predicted"/>
<protein>
    <submittedName>
        <fullName evidence="10">Response regulator transcription factor</fullName>
    </submittedName>
</protein>
<evidence type="ECO:0000313" key="11">
    <source>
        <dbReference type="Proteomes" id="UP001366060"/>
    </source>
</evidence>
<comment type="caution">
    <text evidence="10">The sequence shown here is derived from an EMBL/GenBank/DDBJ whole genome shotgun (WGS) entry which is preliminary data.</text>
</comment>
<dbReference type="SUPFAM" id="SSF52172">
    <property type="entry name" value="CheY-like"/>
    <property type="match status" value="1"/>
</dbReference>
<keyword evidence="5" id="KW-0804">Transcription</keyword>
<dbReference type="PANTHER" id="PTHR48111:SF4">
    <property type="entry name" value="DNA-BINDING DUAL TRANSCRIPTIONAL REGULATOR OMPR"/>
    <property type="match status" value="1"/>
</dbReference>
<feature type="domain" description="OmpR/PhoB-type" evidence="9">
    <location>
        <begin position="134"/>
        <end position="234"/>
    </location>
</feature>
<evidence type="ECO:0000256" key="5">
    <source>
        <dbReference type="ARBA" id="ARBA00023163"/>
    </source>
</evidence>
<evidence type="ECO:0000256" key="7">
    <source>
        <dbReference type="PROSITE-ProRule" id="PRU01091"/>
    </source>
</evidence>
<dbReference type="InterPro" id="IPR011006">
    <property type="entry name" value="CheY-like_superfamily"/>
</dbReference>
<keyword evidence="11" id="KW-1185">Reference proteome</keyword>
<dbReference type="InterPro" id="IPR016032">
    <property type="entry name" value="Sig_transdc_resp-reg_C-effctor"/>
</dbReference>
<evidence type="ECO:0000256" key="6">
    <source>
        <dbReference type="PROSITE-ProRule" id="PRU00169"/>
    </source>
</evidence>
<keyword evidence="1 6" id="KW-0597">Phosphoprotein</keyword>
<dbReference type="InterPro" id="IPR039420">
    <property type="entry name" value="WalR-like"/>
</dbReference>
<feature type="modified residue" description="4-aspartylphosphate" evidence="6">
    <location>
        <position position="55"/>
    </location>
</feature>
<dbReference type="Pfam" id="PF00486">
    <property type="entry name" value="Trans_reg_C"/>
    <property type="match status" value="1"/>
</dbReference>
<feature type="domain" description="Response regulatory" evidence="8">
    <location>
        <begin position="6"/>
        <end position="119"/>
    </location>
</feature>
<sequence>MDNTKQILVVDDDKSIRELLSEYLAKAGFSIISAEDGIEMTLKLKDNQPDLIILDVMMPGDDGFTLCQRIRQTSNVPIIMLTANSDEVDRVLGLEIGADDYIAKPFSPRELLARIKALLRRSSFLKDESKSTQLRYIKFAQWKLDTLQHNLVSDLGETLTLTGADYQLLMLFLNRPYKAISRDEICQALHGRDAFANERGIDVHLSRLRQSLGDNAKLPQIIKTVRGAGYTFIAEVQHLAQ</sequence>
<organism evidence="10 11">
    <name type="scientific">Psychromonas arctica</name>
    <dbReference type="NCBI Taxonomy" id="168275"/>
    <lineage>
        <taxon>Bacteria</taxon>
        <taxon>Pseudomonadati</taxon>
        <taxon>Pseudomonadota</taxon>
        <taxon>Gammaproteobacteria</taxon>
        <taxon>Alteromonadales</taxon>
        <taxon>Psychromonadaceae</taxon>
        <taxon>Psychromonas</taxon>
    </lineage>
</organism>
<dbReference type="Pfam" id="PF00072">
    <property type="entry name" value="Response_reg"/>
    <property type="match status" value="1"/>
</dbReference>
<dbReference type="PANTHER" id="PTHR48111">
    <property type="entry name" value="REGULATOR OF RPOS"/>
    <property type="match status" value="1"/>
</dbReference>